<protein>
    <submittedName>
        <fullName evidence="1">Monooxygenase</fullName>
    </submittedName>
</protein>
<proteinExistence type="predicted"/>
<dbReference type="PANTHER" id="PTHR42877">
    <property type="entry name" value="L-ORNITHINE N(5)-MONOOXYGENASE-RELATED"/>
    <property type="match status" value="1"/>
</dbReference>
<name>L7VUN0_9BACT</name>
<dbReference type="Gene3D" id="3.50.50.60">
    <property type="entry name" value="FAD/NAD(P)-binding domain"/>
    <property type="match status" value="1"/>
</dbReference>
<dbReference type="PANTHER" id="PTHR42877:SF4">
    <property type="entry name" value="FAD_NAD(P)-BINDING DOMAIN-CONTAINING PROTEIN-RELATED"/>
    <property type="match status" value="1"/>
</dbReference>
<dbReference type="InterPro" id="IPR036188">
    <property type="entry name" value="FAD/NAD-bd_sf"/>
</dbReference>
<sequence>MQSHVDLETSAIAAIEPAGVRLSDGRLVELDVLVYATGFRPMDVLSNVQVQGEGGTSLSDYWRDRPVTTNGIAVPGFPNLFFLLGPNTALGHNSVLYMIESQARHIAQLMSDTRDAGKHRIEATASAETAFMREIDTAFPGTAWAGGCTSWYVDKRGHNIALWVGPSLAYRWRLRHARRRDYTLD</sequence>
<dbReference type="EMBL" id="JX649864">
    <property type="protein sequence ID" value="AGC71179.1"/>
    <property type="molecule type" value="Genomic_DNA"/>
</dbReference>
<keyword evidence="1" id="KW-0503">Monooxygenase</keyword>
<reference evidence="1" key="1">
    <citation type="submission" date="2012-09" db="EMBL/GenBank/DDBJ databases">
        <title>Metagenomic Characterization of a Microbial Community in Wastewater Detects High Levels of Antibiotic Resistance.</title>
        <authorList>
            <person name="Abrams M."/>
            <person name="Caldwell A."/>
            <person name="Vandaei E."/>
            <person name="Lee W."/>
            <person name="Perrott J."/>
            <person name="Khan S.Y."/>
            <person name="Ta J."/>
            <person name="Romero D."/>
            <person name="Nguyen V."/>
            <person name="Pourmand N."/>
            <person name="Ouverney C.C."/>
        </authorList>
    </citation>
    <scope>NUCLEOTIDE SEQUENCE</scope>
</reference>
<dbReference type="AlphaFoldDB" id="L7VUN0"/>
<dbReference type="GO" id="GO:0004497">
    <property type="term" value="F:monooxygenase activity"/>
    <property type="evidence" value="ECO:0007669"/>
    <property type="project" value="UniProtKB-KW"/>
</dbReference>
<dbReference type="SUPFAM" id="SSF51905">
    <property type="entry name" value="FAD/NAD(P)-binding domain"/>
    <property type="match status" value="1"/>
</dbReference>
<evidence type="ECO:0000313" key="1">
    <source>
        <dbReference type="EMBL" id="AGC71179.1"/>
    </source>
</evidence>
<dbReference type="InterPro" id="IPR051209">
    <property type="entry name" value="FAD-bind_Monooxygenase_sf"/>
</dbReference>
<accession>L7VUN0</accession>
<keyword evidence="1" id="KW-0560">Oxidoreductase</keyword>
<organism evidence="1">
    <name type="scientific">uncultured bacterium A1Q1_fos_600</name>
    <dbReference type="NCBI Taxonomy" id="1256587"/>
    <lineage>
        <taxon>Bacteria</taxon>
        <taxon>environmental samples</taxon>
    </lineage>
</organism>